<dbReference type="RefSeq" id="WP_044435592.1">
    <property type="nucleotide sequence ID" value="NZ_BJYZ01000044.1"/>
</dbReference>
<dbReference type="OrthoDB" id="324927at2"/>
<evidence type="ECO:0000313" key="2">
    <source>
        <dbReference type="Proteomes" id="UP000321523"/>
    </source>
</evidence>
<accession>A0A512E1L4</accession>
<sequence length="280" mass="30788">MNSVIKEKRLQRTLGRFSSVRRLHGLVSTLHQIASNDQDHLDPKGQASSVFGSLDVEKMAHQIRTDGLALGLRLPESLRQGMAQFGTTAPVKPWGAKEPLPLEAVMGGKLPTGEPVAVAESAGIDGCPEAAKVIRDPKMLLLAKRVLGYNPRNIEVSLRWSFPTHLSLTEHCNVDLASRWHYDVIGKNSMSLFFYILKGDSDLDGAHATILKSHRKKKISMLFRPSTTISEAELISYYGPGQVVIATGEPGDGFAEDPNTFHRAMQPISSPRLVLLVRYT</sequence>
<comment type="caution">
    <text evidence="1">The sequence shown here is derived from an EMBL/GenBank/DDBJ whole genome shotgun (WGS) entry which is preliminary data.</text>
</comment>
<proteinExistence type="predicted"/>
<organism evidence="1 2">
    <name type="scientific">Skermanella aerolata</name>
    <dbReference type="NCBI Taxonomy" id="393310"/>
    <lineage>
        <taxon>Bacteria</taxon>
        <taxon>Pseudomonadati</taxon>
        <taxon>Pseudomonadota</taxon>
        <taxon>Alphaproteobacteria</taxon>
        <taxon>Rhodospirillales</taxon>
        <taxon>Azospirillaceae</taxon>
        <taxon>Skermanella</taxon>
    </lineage>
</organism>
<evidence type="ECO:0000313" key="1">
    <source>
        <dbReference type="EMBL" id="GEO42576.1"/>
    </source>
</evidence>
<dbReference type="Proteomes" id="UP000321523">
    <property type="component" value="Unassembled WGS sequence"/>
</dbReference>
<protein>
    <recommendedName>
        <fullName evidence="3">Phytanoyl-CoA dioxygenase</fullName>
    </recommendedName>
</protein>
<dbReference type="EMBL" id="BJYZ01000044">
    <property type="protein sequence ID" value="GEO42576.1"/>
    <property type="molecule type" value="Genomic_DNA"/>
</dbReference>
<dbReference type="SUPFAM" id="SSF51197">
    <property type="entry name" value="Clavaminate synthase-like"/>
    <property type="match status" value="1"/>
</dbReference>
<reference evidence="1 2" key="1">
    <citation type="submission" date="2019-07" db="EMBL/GenBank/DDBJ databases">
        <title>Whole genome shotgun sequence of Skermanella aerolata NBRC 106429.</title>
        <authorList>
            <person name="Hosoyama A."/>
            <person name="Uohara A."/>
            <person name="Ohji S."/>
            <person name="Ichikawa N."/>
        </authorList>
    </citation>
    <scope>NUCLEOTIDE SEQUENCE [LARGE SCALE GENOMIC DNA]</scope>
    <source>
        <strain evidence="1 2">NBRC 106429</strain>
    </source>
</reference>
<evidence type="ECO:0008006" key="3">
    <source>
        <dbReference type="Google" id="ProtNLM"/>
    </source>
</evidence>
<gene>
    <name evidence="1" type="ORF">SAE02_67240</name>
</gene>
<keyword evidence="2" id="KW-1185">Reference proteome</keyword>
<name>A0A512E1L4_9PROT</name>
<dbReference type="Gene3D" id="2.60.120.620">
    <property type="entry name" value="q2cbj1_9rhob like domain"/>
    <property type="match status" value="1"/>
</dbReference>
<dbReference type="AlphaFoldDB" id="A0A512E1L4"/>